<dbReference type="InterPro" id="IPR002589">
    <property type="entry name" value="Macro_dom"/>
</dbReference>
<dbReference type="SUPFAM" id="SSF52949">
    <property type="entry name" value="Macro domain-like"/>
    <property type="match status" value="1"/>
</dbReference>
<evidence type="ECO:0000313" key="4">
    <source>
        <dbReference type="Proteomes" id="UP000473525"/>
    </source>
</evidence>
<feature type="region of interest" description="Disordered" evidence="1">
    <location>
        <begin position="173"/>
        <end position="192"/>
    </location>
</feature>
<keyword evidence="4" id="KW-1185">Reference proteome</keyword>
<dbReference type="RefSeq" id="WP_157345709.1">
    <property type="nucleotide sequence ID" value="NZ_WSEK01000004.1"/>
</dbReference>
<proteinExistence type="predicted"/>
<dbReference type="Gene3D" id="3.40.220.10">
    <property type="entry name" value="Leucine Aminopeptidase, subunit E, domain 1"/>
    <property type="match status" value="1"/>
</dbReference>
<dbReference type="PANTHER" id="PTHR11106">
    <property type="entry name" value="GANGLIOSIDE INDUCED DIFFERENTIATION ASSOCIATED PROTEIN 2-RELATED"/>
    <property type="match status" value="1"/>
</dbReference>
<dbReference type="SMART" id="SM00506">
    <property type="entry name" value="A1pp"/>
    <property type="match status" value="1"/>
</dbReference>
<feature type="domain" description="Macro" evidence="2">
    <location>
        <begin position="1"/>
        <end position="168"/>
    </location>
</feature>
<dbReference type="EMBL" id="WSEK01000004">
    <property type="protein sequence ID" value="MVQ50594.1"/>
    <property type="molecule type" value="Genomic_DNA"/>
</dbReference>
<dbReference type="NCBIfam" id="NF001664">
    <property type="entry name" value="PRK00431.1-6"/>
    <property type="match status" value="1"/>
</dbReference>
<organism evidence="3 4">
    <name type="scientific">Nocardioides agri</name>
    <dbReference type="NCBI Taxonomy" id="2682843"/>
    <lineage>
        <taxon>Bacteria</taxon>
        <taxon>Bacillati</taxon>
        <taxon>Actinomycetota</taxon>
        <taxon>Actinomycetes</taxon>
        <taxon>Propionibacteriales</taxon>
        <taxon>Nocardioidaceae</taxon>
        <taxon>Nocardioides</taxon>
    </lineage>
</organism>
<reference evidence="3 4" key="1">
    <citation type="submission" date="2019-12" db="EMBL/GenBank/DDBJ databases">
        <authorList>
            <person name="Huq M.A."/>
        </authorList>
    </citation>
    <scope>NUCLEOTIDE SEQUENCE [LARGE SCALE GENOMIC DNA]</scope>
    <source>
        <strain evidence="3 4">MAH-18</strain>
    </source>
</reference>
<evidence type="ECO:0000256" key="1">
    <source>
        <dbReference type="SAM" id="MobiDB-lite"/>
    </source>
</evidence>
<sequence>MMQITAVQGDITQQHVDAVVNAASNAMRGGGGVDGAIHGAGGPAILEDCVARFPDGLATGDAGWTTAGALPAQWVIHVVGPNRTAGQTDRGLLLSCYRRAFEVADELGARTVAFPLVSAGIYGWPKDDAIACALEVLRSARTSVEEARLVAFDAATYERIEELLRQVSIPGRRRSSGLREGSAGDPVGEDMR</sequence>
<evidence type="ECO:0000259" key="2">
    <source>
        <dbReference type="PROSITE" id="PS51154"/>
    </source>
</evidence>
<dbReference type="Proteomes" id="UP000473525">
    <property type="component" value="Unassembled WGS sequence"/>
</dbReference>
<accession>A0A6L6XT67</accession>
<name>A0A6L6XT67_9ACTN</name>
<evidence type="ECO:0000313" key="3">
    <source>
        <dbReference type="EMBL" id="MVQ50594.1"/>
    </source>
</evidence>
<dbReference type="Pfam" id="PF01661">
    <property type="entry name" value="Macro"/>
    <property type="match status" value="1"/>
</dbReference>
<protein>
    <submittedName>
        <fullName evidence="3">O-acetyl-ADP-ribose deacetylase</fullName>
    </submittedName>
</protein>
<gene>
    <name evidence="3" type="ORF">GON03_15525</name>
</gene>
<dbReference type="PROSITE" id="PS51154">
    <property type="entry name" value="MACRO"/>
    <property type="match status" value="1"/>
</dbReference>
<dbReference type="InterPro" id="IPR043472">
    <property type="entry name" value="Macro_dom-like"/>
</dbReference>
<comment type="caution">
    <text evidence="3">The sequence shown here is derived from an EMBL/GenBank/DDBJ whole genome shotgun (WGS) entry which is preliminary data.</text>
</comment>
<dbReference type="PANTHER" id="PTHR11106:SF27">
    <property type="entry name" value="MACRO DOMAIN-CONTAINING PROTEIN"/>
    <property type="match status" value="1"/>
</dbReference>
<dbReference type="AlphaFoldDB" id="A0A6L6XT67"/>